<dbReference type="EMBL" id="FMCT01000011">
    <property type="protein sequence ID" value="SCF40627.1"/>
    <property type="molecule type" value="Genomic_DNA"/>
</dbReference>
<feature type="compositionally biased region" description="Low complexity" evidence="1">
    <location>
        <begin position="253"/>
        <end position="268"/>
    </location>
</feature>
<dbReference type="PROSITE" id="PS51257">
    <property type="entry name" value="PROKAR_LIPOPROTEIN"/>
    <property type="match status" value="1"/>
</dbReference>
<accession>A0A1C5A5Z9</accession>
<evidence type="ECO:0000313" key="4">
    <source>
        <dbReference type="Proteomes" id="UP000183585"/>
    </source>
</evidence>
<reference evidence="4" key="1">
    <citation type="submission" date="2016-06" db="EMBL/GenBank/DDBJ databases">
        <authorList>
            <person name="Varghese N."/>
            <person name="Submissions Spin"/>
        </authorList>
    </citation>
    <scope>NUCLEOTIDE SEQUENCE [LARGE SCALE GENOMIC DNA]</scope>
    <source>
        <strain evidence="4">DSM 43168</strain>
    </source>
</reference>
<keyword evidence="2" id="KW-0732">Signal</keyword>
<evidence type="ECO:0000256" key="1">
    <source>
        <dbReference type="SAM" id="MobiDB-lite"/>
    </source>
</evidence>
<feature type="region of interest" description="Disordered" evidence="1">
    <location>
        <begin position="247"/>
        <end position="268"/>
    </location>
</feature>
<feature type="chain" id="PRO_5038719095" description="SurA N-terminal domain-containing protein" evidence="2">
    <location>
        <begin position="22"/>
        <end position="268"/>
    </location>
</feature>
<dbReference type="Proteomes" id="UP000183585">
    <property type="component" value="Unassembled WGS sequence"/>
</dbReference>
<protein>
    <recommendedName>
        <fullName evidence="5">SurA N-terminal domain-containing protein</fullName>
    </recommendedName>
</protein>
<dbReference type="AlphaFoldDB" id="A0A1C5A5Z9"/>
<evidence type="ECO:0000256" key="2">
    <source>
        <dbReference type="SAM" id="SignalP"/>
    </source>
</evidence>
<sequence length="268" mass="27645">MRARRLIAAASVAALGVLSLAACGKAAPDVAAYVGDAEYSVDRVNEIYDEAQAKYADAIRAQAGQGGATPSPEQLRSTVTRQDVLNLLVSIELGKRVVAEQGVTVADEVKPEQLEQQLQMPASTEYVRLWGEWVDISGALGAKLPTAEVSDDAVMAVYQAIAKTGAIQPGLTVAQVRQAFGESGGPGSQGGFVRAATALSNALQQEAEKAGASINPRFRPVGVPSVVSTGQSLVFYSLPYVDENGPVTDISTPQAPAAEPSGPAAPGA</sequence>
<proteinExistence type="predicted"/>
<evidence type="ECO:0000313" key="3">
    <source>
        <dbReference type="EMBL" id="SCF40627.1"/>
    </source>
</evidence>
<organism evidence="3 4">
    <name type="scientific">Micromonospora carbonacea</name>
    <dbReference type="NCBI Taxonomy" id="47853"/>
    <lineage>
        <taxon>Bacteria</taxon>
        <taxon>Bacillati</taxon>
        <taxon>Actinomycetota</taxon>
        <taxon>Actinomycetes</taxon>
        <taxon>Micromonosporales</taxon>
        <taxon>Micromonosporaceae</taxon>
        <taxon>Micromonospora</taxon>
    </lineage>
</organism>
<dbReference type="STRING" id="47853.TK50_06490"/>
<gene>
    <name evidence="3" type="ORF">GA0070563_111180</name>
</gene>
<keyword evidence="4" id="KW-1185">Reference proteome</keyword>
<evidence type="ECO:0008006" key="5">
    <source>
        <dbReference type="Google" id="ProtNLM"/>
    </source>
</evidence>
<feature type="signal peptide" evidence="2">
    <location>
        <begin position="1"/>
        <end position="21"/>
    </location>
</feature>
<name>A0A1C5A5Z9_9ACTN</name>
<dbReference type="RefSeq" id="WP_074476801.1">
    <property type="nucleotide sequence ID" value="NZ_FMCT01000011.1"/>
</dbReference>